<dbReference type="InterPro" id="IPR008271">
    <property type="entry name" value="Ser/Thr_kinase_AS"/>
</dbReference>
<dbReference type="AlphaFoldDB" id="A0AAN9A4M7"/>
<keyword evidence="21" id="KW-1185">Reference proteome</keyword>
<feature type="compositionally biased region" description="Polar residues" evidence="17">
    <location>
        <begin position="624"/>
        <end position="644"/>
    </location>
</feature>
<dbReference type="InterPro" id="IPR011009">
    <property type="entry name" value="Kinase-like_dom_sf"/>
</dbReference>
<feature type="transmembrane region" description="Helical" evidence="18">
    <location>
        <begin position="547"/>
        <end position="569"/>
    </location>
</feature>
<keyword evidence="13" id="KW-0834">Unfolded protein response</keyword>
<dbReference type="InterPro" id="IPR018391">
    <property type="entry name" value="PQQ_b-propeller_rpt"/>
</dbReference>
<sequence>MAHLARFYAPRWFLSLLYLSSLLLLVLDYSALGFVVLDGSDDGEDQQRFALENENGNSVEHLHLYDEVLDDSEDEFNEPLDDELYPYGEELFVEEEDYFEPALMGGDDDDDDVFDSFHEYPELPHCQEDTSDTQQQSRPAVIISTLDGSVTSLDLLTGSVIWSHRTGGKNKEMLTSSMSKLEVTSRGEWVRLIPSLDGGIYRFDGDAVEALPISVEALLHSSYKFNSDTIFTGGKSTEVWGLALHSGKLIYVCQSSGCKRDQTAVKPSHTLVVKRISQTVRALDPKSGEERWNFSVGQHDINVIGGGCDSVRKSGIPKDELPTVHFIVPEGVVMGINLKGDLLWQQKLSSPVANAWKFTDGFLEQVNLFSTKNIPALIPDSDSPNADYRTQGRSEQQEAALYIGAHQKQLYIQQSEGMQKKVKTAYKFFTSGLYDEGGNSNSLSFPRVYWRPYLATAPSRTPVVNFNDRDYRQLTNYDGREEITAVVISHQIEYPFDNGYYFYAEDIGSPFNFSGPWKLPAAEDESAKDYIVLHVVNIFLQTWPDSWIMLIFGTLLYMIMCYLVLRWIFIRTIHHLTSEVINSIITILQQVTENNPTILAFLQRIGMHLRHLSAVVPPDGASQELPTSANLSSEDGSQKSEAPQFTSRYQSDFKPIQCLGRGGFGVVFQVFNKLDENEYAVKRITLPAKEASAERVKREVRALAKLNHTNIVRYYNSWLETPPHGWQDEADSYWKKQYSMPSTIFTPDEEETEDRFPKAGYNAEILNRSVEDDKGLQMSAPSSVLCESSEAHRNSSAANVETFSDDNDLSYSVNSKSLCGSGLSEKSVDFDSVNFGDPSAFDIKKSVQEDSFEILFEHSRRDLEKDCDSDISQRNRNTKPSGTSYSSVFHCSSNVQEKVGVIRESNKQYLTQSVSSQKNVNDISSEASTSADASPRQNQIKTQPVDSVHECKERPNTLTLDSFAENSKDFMLKTHVPRPKTFLYIQMELCQKESLKDWLLKNCESRDGKVVLKMFNDIVKAVEYVHDNQLMHRDLKPSNIFFSLDGNIKIGDFGLVTHITDYEQELRTPINCGKSEVVQHGHTLRVGTQLYMSPEQINNQVYDYKVDIYSLGLIFFEMLVPFTTGMERHTVMSSLREGRFPIGFKDKFIDEVKLLELMLSTNPAGRPTTRGIRVRNPLRPLQGSAIDDISTEDHFRLNRHHSYSHSS</sequence>
<comment type="caution">
    <text evidence="20">The sequence shown here is derived from an EMBL/GenBank/DDBJ whole genome shotgun (WGS) entry which is preliminary data.</text>
</comment>
<dbReference type="Gene3D" id="2.130.10.10">
    <property type="entry name" value="YVTN repeat-like/Quinoprotein amine dehydrogenase"/>
    <property type="match status" value="1"/>
</dbReference>
<dbReference type="GO" id="GO:0005634">
    <property type="term" value="C:nucleus"/>
    <property type="evidence" value="ECO:0007669"/>
    <property type="project" value="TreeGrafter"/>
</dbReference>
<dbReference type="SMART" id="SM00220">
    <property type="entry name" value="S_TKc"/>
    <property type="match status" value="1"/>
</dbReference>
<evidence type="ECO:0000256" key="8">
    <source>
        <dbReference type="ARBA" id="ARBA00022824"/>
    </source>
</evidence>
<evidence type="ECO:0000256" key="15">
    <source>
        <dbReference type="ARBA" id="ARBA00041500"/>
    </source>
</evidence>
<keyword evidence="12" id="KW-0325">Glycoprotein</keyword>
<evidence type="ECO:0000256" key="18">
    <source>
        <dbReference type="SAM" id="Phobius"/>
    </source>
</evidence>
<keyword evidence="8" id="KW-0256">Endoplasmic reticulum</keyword>
<dbReference type="PANTHER" id="PTHR11042">
    <property type="entry name" value="EUKARYOTIC TRANSLATION INITIATION FACTOR 2-ALPHA KINASE EIF2-ALPHA KINASE -RELATED"/>
    <property type="match status" value="1"/>
</dbReference>
<dbReference type="Pfam" id="PF00069">
    <property type="entry name" value="Pkinase"/>
    <property type="match status" value="2"/>
</dbReference>
<dbReference type="InterPro" id="IPR050339">
    <property type="entry name" value="CC_SR_Kinase"/>
</dbReference>
<keyword evidence="18" id="KW-0812">Transmembrane</keyword>
<keyword evidence="4" id="KW-0597">Phosphoprotein</keyword>
<evidence type="ECO:0000256" key="3">
    <source>
        <dbReference type="ARBA" id="ARBA00022527"/>
    </source>
</evidence>
<proteinExistence type="inferred from homology"/>
<dbReference type="GO" id="GO:0034976">
    <property type="term" value="P:response to endoplasmic reticulum stress"/>
    <property type="evidence" value="ECO:0007669"/>
    <property type="project" value="UniProtKB-ARBA"/>
</dbReference>
<feature type="domain" description="Protein kinase" evidence="19">
    <location>
        <begin position="653"/>
        <end position="1179"/>
    </location>
</feature>
<feature type="region of interest" description="Disordered" evidence="17">
    <location>
        <begin position="618"/>
        <end position="644"/>
    </location>
</feature>
<evidence type="ECO:0000256" key="1">
    <source>
        <dbReference type="ARBA" id="ARBA00004115"/>
    </source>
</evidence>
<dbReference type="PANTHER" id="PTHR11042:SF91">
    <property type="entry name" value="EUKARYOTIC TRANSLATION INITIATION FACTOR 2-ALPHA KINASE"/>
    <property type="match status" value="1"/>
</dbReference>
<evidence type="ECO:0000256" key="2">
    <source>
        <dbReference type="ARBA" id="ARBA00012513"/>
    </source>
</evidence>
<feature type="binding site" evidence="16">
    <location>
        <position position="689"/>
    </location>
    <ligand>
        <name>ATP</name>
        <dbReference type="ChEBI" id="CHEBI:30616"/>
    </ligand>
</feature>
<dbReference type="Pfam" id="PF13360">
    <property type="entry name" value="PQQ_2"/>
    <property type="match status" value="1"/>
</dbReference>
<evidence type="ECO:0000256" key="16">
    <source>
        <dbReference type="PROSITE-ProRule" id="PRU10141"/>
    </source>
</evidence>
<dbReference type="GO" id="GO:0005789">
    <property type="term" value="C:endoplasmic reticulum membrane"/>
    <property type="evidence" value="ECO:0007669"/>
    <property type="project" value="UniProtKB-SubCell"/>
</dbReference>
<comment type="subcellular location">
    <subcellularLocation>
        <location evidence="1">Endoplasmic reticulum membrane</location>
        <topology evidence="1">Single-pass type I membrane protein</topology>
    </subcellularLocation>
</comment>
<evidence type="ECO:0000256" key="4">
    <source>
        <dbReference type="ARBA" id="ARBA00022553"/>
    </source>
</evidence>
<dbReference type="GO" id="GO:0006986">
    <property type="term" value="P:response to unfolded protein"/>
    <property type="evidence" value="ECO:0007669"/>
    <property type="project" value="UniProtKB-KW"/>
</dbReference>
<feature type="region of interest" description="Disordered" evidence="17">
    <location>
        <begin position="913"/>
        <end position="949"/>
    </location>
</feature>
<organism evidence="20 21">
    <name type="scientific">Halocaridina rubra</name>
    <name type="common">Hawaiian red shrimp</name>
    <dbReference type="NCBI Taxonomy" id="373956"/>
    <lineage>
        <taxon>Eukaryota</taxon>
        <taxon>Metazoa</taxon>
        <taxon>Ecdysozoa</taxon>
        <taxon>Arthropoda</taxon>
        <taxon>Crustacea</taxon>
        <taxon>Multicrustacea</taxon>
        <taxon>Malacostraca</taxon>
        <taxon>Eumalacostraca</taxon>
        <taxon>Eucarida</taxon>
        <taxon>Decapoda</taxon>
        <taxon>Pleocyemata</taxon>
        <taxon>Caridea</taxon>
        <taxon>Atyoidea</taxon>
        <taxon>Atyidae</taxon>
        <taxon>Halocaridina</taxon>
    </lineage>
</organism>
<dbReference type="SMART" id="SM00564">
    <property type="entry name" value="PQQ"/>
    <property type="match status" value="2"/>
</dbReference>
<dbReference type="GO" id="GO:0005524">
    <property type="term" value="F:ATP binding"/>
    <property type="evidence" value="ECO:0007669"/>
    <property type="project" value="UniProtKB-UniRule"/>
</dbReference>
<name>A0AAN9A4M7_HALRR</name>
<evidence type="ECO:0000313" key="21">
    <source>
        <dbReference type="Proteomes" id="UP001381693"/>
    </source>
</evidence>
<dbReference type="Proteomes" id="UP001381693">
    <property type="component" value="Unassembled WGS sequence"/>
</dbReference>
<keyword evidence="6 16" id="KW-0547">Nucleotide-binding</keyword>
<dbReference type="InterPro" id="IPR011047">
    <property type="entry name" value="Quinoprotein_ADH-like_sf"/>
</dbReference>
<evidence type="ECO:0000256" key="10">
    <source>
        <dbReference type="ARBA" id="ARBA00022845"/>
    </source>
</evidence>
<dbReference type="PROSITE" id="PS00107">
    <property type="entry name" value="PROTEIN_KINASE_ATP"/>
    <property type="match status" value="1"/>
</dbReference>
<dbReference type="FunFam" id="1.10.510.10:FF:000251">
    <property type="entry name" value="eukaryotic translation initiation factor 2-alpha kinase 3"/>
    <property type="match status" value="1"/>
</dbReference>
<keyword evidence="3" id="KW-0723">Serine/threonine-protein kinase</keyword>
<feature type="region of interest" description="Disordered" evidence="17">
    <location>
        <begin position="865"/>
        <end position="886"/>
    </location>
</feature>
<feature type="compositionally biased region" description="Polar residues" evidence="17">
    <location>
        <begin position="874"/>
        <end position="886"/>
    </location>
</feature>
<dbReference type="GO" id="GO:0004694">
    <property type="term" value="F:eukaryotic translation initiation factor 2alpha kinase activity"/>
    <property type="evidence" value="ECO:0007669"/>
    <property type="project" value="TreeGrafter"/>
</dbReference>
<dbReference type="EC" id="2.7.11.1" evidence="2"/>
<comment type="similarity">
    <text evidence="14">Belongs to the protein kinase superfamily. Ser/Thr protein kinase family. GCN2 subfamily.</text>
</comment>
<evidence type="ECO:0000313" key="20">
    <source>
        <dbReference type="EMBL" id="KAK7074813.1"/>
    </source>
</evidence>
<dbReference type="Gene3D" id="1.10.510.10">
    <property type="entry name" value="Transferase(Phosphotransferase) domain 1"/>
    <property type="match status" value="1"/>
</dbReference>
<accession>A0AAN9A4M7</accession>
<protein>
    <recommendedName>
        <fullName evidence="2">non-specific serine/threonine protein kinase</fullName>
        <ecNumber evidence="2">2.7.11.1</ecNumber>
    </recommendedName>
    <alternativeName>
        <fullName evidence="15">PRKR-like endoplasmic reticulum kinase</fullName>
    </alternativeName>
</protein>
<keyword evidence="11" id="KW-0346">Stress response</keyword>
<dbReference type="InterPro" id="IPR002372">
    <property type="entry name" value="PQQ_rpt_dom"/>
</dbReference>
<keyword evidence="9 16" id="KW-0067">ATP-binding</keyword>
<evidence type="ECO:0000256" key="13">
    <source>
        <dbReference type="ARBA" id="ARBA00023230"/>
    </source>
</evidence>
<evidence type="ECO:0000256" key="14">
    <source>
        <dbReference type="ARBA" id="ARBA00037982"/>
    </source>
</evidence>
<evidence type="ECO:0000256" key="12">
    <source>
        <dbReference type="ARBA" id="ARBA00023180"/>
    </source>
</evidence>
<reference evidence="20 21" key="1">
    <citation type="submission" date="2023-11" db="EMBL/GenBank/DDBJ databases">
        <title>Halocaridina rubra genome assembly.</title>
        <authorList>
            <person name="Smith C."/>
        </authorList>
    </citation>
    <scope>NUCLEOTIDE SEQUENCE [LARGE SCALE GENOMIC DNA]</scope>
    <source>
        <strain evidence="20">EP-1</strain>
        <tissue evidence="20">Whole</tissue>
    </source>
</reference>
<dbReference type="PROSITE" id="PS50011">
    <property type="entry name" value="PROTEIN_KINASE_DOM"/>
    <property type="match status" value="1"/>
</dbReference>
<evidence type="ECO:0000256" key="6">
    <source>
        <dbReference type="ARBA" id="ARBA00022741"/>
    </source>
</evidence>
<feature type="compositionally biased region" description="Polar residues" evidence="17">
    <location>
        <begin position="913"/>
        <end position="945"/>
    </location>
</feature>
<dbReference type="SUPFAM" id="SSF50998">
    <property type="entry name" value="Quinoprotein alcohol dehydrogenase-like"/>
    <property type="match status" value="1"/>
</dbReference>
<dbReference type="InterPro" id="IPR017441">
    <property type="entry name" value="Protein_kinase_ATP_BS"/>
</dbReference>
<gene>
    <name evidence="20" type="ORF">SK128_001823</name>
</gene>
<evidence type="ECO:0000259" key="19">
    <source>
        <dbReference type="PROSITE" id="PS50011"/>
    </source>
</evidence>
<evidence type="ECO:0000256" key="11">
    <source>
        <dbReference type="ARBA" id="ARBA00023016"/>
    </source>
</evidence>
<keyword evidence="18" id="KW-0472">Membrane</keyword>
<evidence type="ECO:0000256" key="7">
    <source>
        <dbReference type="ARBA" id="ARBA00022777"/>
    </source>
</evidence>
<dbReference type="EMBL" id="JAXCGZ010011449">
    <property type="protein sequence ID" value="KAK7074813.1"/>
    <property type="molecule type" value="Genomic_DNA"/>
</dbReference>
<evidence type="ECO:0000256" key="17">
    <source>
        <dbReference type="SAM" id="MobiDB-lite"/>
    </source>
</evidence>
<evidence type="ECO:0000256" key="5">
    <source>
        <dbReference type="ARBA" id="ARBA00022679"/>
    </source>
</evidence>
<dbReference type="Gene3D" id="3.30.200.20">
    <property type="entry name" value="Phosphorylase Kinase, domain 1"/>
    <property type="match status" value="1"/>
</dbReference>
<keyword evidence="10" id="KW-0810">Translation regulation</keyword>
<evidence type="ECO:0000256" key="9">
    <source>
        <dbReference type="ARBA" id="ARBA00022840"/>
    </source>
</evidence>
<dbReference type="PROSITE" id="PS00108">
    <property type="entry name" value="PROTEIN_KINASE_ST"/>
    <property type="match status" value="1"/>
</dbReference>
<keyword evidence="5" id="KW-0808">Transferase</keyword>
<dbReference type="InterPro" id="IPR000719">
    <property type="entry name" value="Prot_kinase_dom"/>
</dbReference>
<dbReference type="SUPFAM" id="SSF56112">
    <property type="entry name" value="Protein kinase-like (PK-like)"/>
    <property type="match status" value="1"/>
</dbReference>
<dbReference type="InterPro" id="IPR015943">
    <property type="entry name" value="WD40/YVTN_repeat-like_dom_sf"/>
</dbReference>
<keyword evidence="7" id="KW-0418">Kinase</keyword>
<keyword evidence="18" id="KW-1133">Transmembrane helix</keyword>